<keyword evidence="2" id="KW-1185">Reference proteome</keyword>
<sequence length="198" mass="22495">MAQELGHARSGERQIVLQLHPTQHSIRRSWKCVGEDSSTNHMRIVSKVALNRSKDAGWSGSRRHADQVRFPVFDSVLWFRPQEIKAVSVAVTETRPDYPVSGTKTKWVVVASGSQLRLARRTEMEREVYQQDEECENEIVYGCKVFGREGAVHRRTKEDLVLTEINIHTLQHFFSTLTAKGRGGVDDSDYCTNRLAVG</sequence>
<reference evidence="1 2" key="1">
    <citation type="submission" date="2016-05" db="EMBL/GenBank/DDBJ databases">
        <title>A degradative enzymes factory behind the ericoid mycorrhizal symbiosis.</title>
        <authorList>
            <consortium name="DOE Joint Genome Institute"/>
            <person name="Martino E."/>
            <person name="Morin E."/>
            <person name="Grelet G."/>
            <person name="Kuo A."/>
            <person name="Kohler A."/>
            <person name="Daghino S."/>
            <person name="Barry K."/>
            <person name="Choi C."/>
            <person name="Cichocki N."/>
            <person name="Clum A."/>
            <person name="Copeland A."/>
            <person name="Hainaut M."/>
            <person name="Haridas S."/>
            <person name="Labutti K."/>
            <person name="Lindquist E."/>
            <person name="Lipzen A."/>
            <person name="Khouja H.-R."/>
            <person name="Murat C."/>
            <person name="Ohm R."/>
            <person name="Olson A."/>
            <person name="Spatafora J."/>
            <person name="Veneault-Fourrey C."/>
            <person name="Henrissat B."/>
            <person name="Grigoriev I."/>
            <person name="Martin F."/>
            <person name="Perotto S."/>
        </authorList>
    </citation>
    <scope>NUCLEOTIDE SEQUENCE [LARGE SCALE GENOMIC DNA]</scope>
    <source>
        <strain evidence="1 2">UAMH 7357</strain>
    </source>
</reference>
<dbReference type="Proteomes" id="UP000235672">
    <property type="component" value="Unassembled WGS sequence"/>
</dbReference>
<evidence type="ECO:0000313" key="1">
    <source>
        <dbReference type="EMBL" id="PMD27793.1"/>
    </source>
</evidence>
<gene>
    <name evidence="1" type="ORF">NA56DRAFT_696812</name>
</gene>
<evidence type="ECO:0000313" key="2">
    <source>
        <dbReference type="Proteomes" id="UP000235672"/>
    </source>
</evidence>
<proteinExistence type="predicted"/>
<name>A0A2J6QNF8_9HELO</name>
<protein>
    <submittedName>
        <fullName evidence="1">Uncharacterized protein</fullName>
    </submittedName>
</protein>
<organism evidence="1 2">
    <name type="scientific">Hyaloscypha hepaticicola</name>
    <dbReference type="NCBI Taxonomy" id="2082293"/>
    <lineage>
        <taxon>Eukaryota</taxon>
        <taxon>Fungi</taxon>
        <taxon>Dikarya</taxon>
        <taxon>Ascomycota</taxon>
        <taxon>Pezizomycotina</taxon>
        <taxon>Leotiomycetes</taxon>
        <taxon>Helotiales</taxon>
        <taxon>Hyaloscyphaceae</taxon>
        <taxon>Hyaloscypha</taxon>
    </lineage>
</organism>
<dbReference type="EMBL" id="KZ613465">
    <property type="protein sequence ID" value="PMD27793.1"/>
    <property type="molecule type" value="Genomic_DNA"/>
</dbReference>
<dbReference type="AlphaFoldDB" id="A0A2J6QNF8"/>
<accession>A0A2J6QNF8</accession>